<organism evidence="1">
    <name type="scientific">marine sediment metagenome</name>
    <dbReference type="NCBI Taxonomy" id="412755"/>
    <lineage>
        <taxon>unclassified sequences</taxon>
        <taxon>metagenomes</taxon>
        <taxon>ecological metagenomes</taxon>
    </lineage>
</organism>
<accession>X1AVP6</accession>
<dbReference type="EMBL" id="BART01016861">
    <property type="protein sequence ID" value="GAG87104.1"/>
    <property type="molecule type" value="Genomic_DNA"/>
</dbReference>
<protein>
    <submittedName>
        <fullName evidence="1">Uncharacterized protein</fullName>
    </submittedName>
</protein>
<proteinExistence type="predicted"/>
<reference evidence="1" key="1">
    <citation type="journal article" date="2014" name="Front. Microbiol.">
        <title>High frequency of phylogenetically diverse reductive dehalogenase-homologous genes in deep subseafloor sedimentary metagenomes.</title>
        <authorList>
            <person name="Kawai M."/>
            <person name="Futagami T."/>
            <person name="Toyoda A."/>
            <person name="Takaki Y."/>
            <person name="Nishi S."/>
            <person name="Hori S."/>
            <person name="Arai W."/>
            <person name="Tsubouchi T."/>
            <person name="Morono Y."/>
            <person name="Uchiyama I."/>
            <person name="Ito T."/>
            <person name="Fujiyama A."/>
            <person name="Inagaki F."/>
            <person name="Takami H."/>
        </authorList>
    </citation>
    <scope>NUCLEOTIDE SEQUENCE</scope>
    <source>
        <strain evidence="1">Expedition CK06-06</strain>
    </source>
</reference>
<gene>
    <name evidence="1" type="ORF">S01H4_32292</name>
</gene>
<evidence type="ECO:0000313" key="1">
    <source>
        <dbReference type="EMBL" id="GAG87104.1"/>
    </source>
</evidence>
<feature type="non-terminal residue" evidence="1">
    <location>
        <position position="111"/>
    </location>
</feature>
<sequence length="111" mass="12814">MFFSISTVQGIYYYRNTDYHLSIPNNNVFLNFDEFRDFNVFIPDNGTDTLFFTFDNEYEVSNLVFSGENCNVTIDKLVEDNKLIVTNVVGGADSVINFTFGYNLPYVQIVE</sequence>
<dbReference type="AlphaFoldDB" id="X1AVP6"/>
<name>X1AVP6_9ZZZZ</name>
<comment type="caution">
    <text evidence="1">The sequence shown here is derived from an EMBL/GenBank/DDBJ whole genome shotgun (WGS) entry which is preliminary data.</text>
</comment>